<proteinExistence type="inferred from homology"/>
<accession>A0ABU7G1I9</accession>
<keyword evidence="6" id="KW-1185">Reference proteome</keyword>
<dbReference type="SUPFAM" id="SSF53850">
    <property type="entry name" value="Periplasmic binding protein-like II"/>
    <property type="match status" value="1"/>
</dbReference>
<evidence type="ECO:0000256" key="3">
    <source>
        <dbReference type="ARBA" id="ARBA00022729"/>
    </source>
</evidence>
<reference evidence="6" key="1">
    <citation type="submission" date="2023-07" db="EMBL/GenBank/DDBJ databases">
        <title>Draft genome sequence of Agarivorans aestuarii strain ZMCS4, a CAZymes producing bacteria isolated from the marine brown algae Clodostephus spongiosus.</title>
        <authorList>
            <person name="Lorente B."/>
            <person name="Cabral C."/>
            <person name="Frias J."/>
            <person name="Faria J."/>
            <person name="Toubarro D."/>
        </authorList>
    </citation>
    <scope>NUCLEOTIDE SEQUENCE [LARGE SCALE GENOMIC DNA]</scope>
    <source>
        <strain evidence="6">ZMCS4</strain>
    </source>
</reference>
<dbReference type="InterPro" id="IPR044084">
    <property type="entry name" value="AvModA-like_subst-bd"/>
</dbReference>
<feature type="chain" id="PRO_5045726637" evidence="4">
    <location>
        <begin position="26"/>
        <end position="260"/>
    </location>
</feature>
<gene>
    <name evidence="5" type="primary">modA</name>
    <name evidence="5" type="ORF">SNR37_002686</name>
</gene>
<protein>
    <submittedName>
        <fullName evidence="5">Molybdate ABC transporter substrate-binding protein</fullName>
    </submittedName>
</protein>
<keyword evidence="3 4" id="KW-0732">Signal</keyword>
<evidence type="ECO:0000256" key="4">
    <source>
        <dbReference type="SAM" id="SignalP"/>
    </source>
</evidence>
<comment type="caution">
    <text evidence="5">The sequence shown here is derived from an EMBL/GenBank/DDBJ whole genome shotgun (WGS) entry which is preliminary data.</text>
</comment>
<evidence type="ECO:0000256" key="1">
    <source>
        <dbReference type="ARBA" id="ARBA00009175"/>
    </source>
</evidence>
<feature type="signal peptide" evidence="4">
    <location>
        <begin position="1"/>
        <end position="25"/>
    </location>
</feature>
<evidence type="ECO:0000313" key="6">
    <source>
        <dbReference type="Proteomes" id="UP001310248"/>
    </source>
</evidence>
<dbReference type="RefSeq" id="WP_329774612.1">
    <property type="nucleotide sequence ID" value="NZ_JAYDYW010000004.1"/>
</dbReference>
<dbReference type="InterPro" id="IPR050682">
    <property type="entry name" value="ModA/WtpA"/>
</dbReference>
<name>A0ABU7G1I9_9ALTE</name>
<reference evidence="5 6" key="2">
    <citation type="submission" date="2023-12" db="EMBL/GenBank/DDBJ databases">
        <authorList>
            <consortium name="Cladostephus spongiosus"/>
            <person name="Lorente B."/>
            <person name="Cabral C."/>
            <person name="Frias J."/>
            <person name="Faria J."/>
            <person name="Toubarro D."/>
        </authorList>
    </citation>
    <scope>NUCLEOTIDE SEQUENCE [LARGE SCALE GENOMIC DNA]</scope>
    <source>
        <strain evidence="5 6">ZMCS4</strain>
    </source>
</reference>
<dbReference type="InterPro" id="IPR005950">
    <property type="entry name" value="ModA"/>
</dbReference>
<keyword evidence="2" id="KW-0479">Metal-binding</keyword>
<dbReference type="Pfam" id="PF13531">
    <property type="entry name" value="SBP_bac_11"/>
    <property type="match status" value="1"/>
</dbReference>
<comment type="similarity">
    <text evidence="1">Belongs to the bacterial solute-binding protein ModA family.</text>
</comment>
<dbReference type="NCBIfam" id="TIGR01256">
    <property type="entry name" value="modA"/>
    <property type="match status" value="1"/>
</dbReference>
<dbReference type="PANTHER" id="PTHR30632">
    <property type="entry name" value="MOLYBDATE-BINDING PERIPLASMIC PROTEIN"/>
    <property type="match status" value="1"/>
</dbReference>
<dbReference type="EMBL" id="JAYDYW010000004">
    <property type="protein sequence ID" value="MEE1673272.1"/>
    <property type="molecule type" value="Genomic_DNA"/>
</dbReference>
<sequence>MMNCKKLSKCTTALYLAFVGAFANATEVQVAVAANFYKPMLAIAQMYEADSQHKVSISVGSTGKLYAQIANGAPFDLFFAADQLRPSKLVELGLAEPNSQQTYALGRLVLWSKQSNLVDNNGAVLNSENFNYLAICNPKTAPYGAAALSTLTHVTLLDSLQSKLVEGQSVGQTFQQVSSGAAELGFVALSQVLNEGKLESGSMWLVPDSFYKPIKQDLVLLNRAADNPAVVSLMAFMNTPKVNALIKQFGYGLPAHIASR</sequence>
<dbReference type="PIRSF" id="PIRSF004846">
    <property type="entry name" value="ModA"/>
    <property type="match status" value="1"/>
</dbReference>
<dbReference type="Gene3D" id="3.40.190.10">
    <property type="entry name" value="Periplasmic binding protein-like II"/>
    <property type="match status" value="2"/>
</dbReference>
<dbReference type="Proteomes" id="UP001310248">
    <property type="component" value="Unassembled WGS sequence"/>
</dbReference>
<dbReference type="PANTHER" id="PTHR30632:SF14">
    <property type="entry name" value="TUNGSTATE_MOLYBDATE_CHROMATE-BINDING PROTEIN MODA"/>
    <property type="match status" value="1"/>
</dbReference>
<evidence type="ECO:0000256" key="2">
    <source>
        <dbReference type="ARBA" id="ARBA00022723"/>
    </source>
</evidence>
<organism evidence="5 6">
    <name type="scientific">Agarivorans aestuarii</name>
    <dbReference type="NCBI Taxonomy" id="1563703"/>
    <lineage>
        <taxon>Bacteria</taxon>
        <taxon>Pseudomonadati</taxon>
        <taxon>Pseudomonadota</taxon>
        <taxon>Gammaproteobacteria</taxon>
        <taxon>Alteromonadales</taxon>
        <taxon>Alteromonadaceae</taxon>
        <taxon>Agarivorans</taxon>
    </lineage>
</organism>
<evidence type="ECO:0000313" key="5">
    <source>
        <dbReference type="EMBL" id="MEE1673272.1"/>
    </source>
</evidence>
<dbReference type="CDD" id="cd13539">
    <property type="entry name" value="PBP2_AvModA"/>
    <property type="match status" value="1"/>
</dbReference>